<dbReference type="RefSeq" id="WP_150311136.1">
    <property type="nucleotide sequence ID" value="NZ_VMSO01000014.1"/>
</dbReference>
<keyword evidence="2" id="KW-1185">Reference proteome</keyword>
<reference evidence="1" key="1">
    <citation type="submission" date="2019-07" db="EMBL/GenBank/DDBJ databases">
        <authorList>
            <person name="Wongkuna S."/>
            <person name="Scaria J."/>
        </authorList>
    </citation>
    <scope>NUCLEOTIDE SEQUENCE [LARGE SCALE GENOMIC DNA]</scope>
    <source>
        <strain evidence="1">SW178</strain>
    </source>
</reference>
<proteinExistence type="predicted"/>
<accession>A0A5M9HV81</accession>
<protein>
    <submittedName>
        <fullName evidence="1">Uncharacterized protein</fullName>
    </submittedName>
</protein>
<dbReference type="EMBL" id="VMSO01000014">
    <property type="protein sequence ID" value="KAA8500910.1"/>
    <property type="molecule type" value="Genomic_DNA"/>
</dbReference>
<comment type="caution">
    <text evidence="1">The sequence shown here is derived from an EMBL/GenBank/DDBJ whole genome shotgun (WGS) entry which is preliminary data.</text>
</comment>
<sequence length="188" mass="21355">MSNKNFTMYVTGGTNVFVPVLSDDPKQVSRVLDSLKRCYEDDESEEVKAALSFVSDYLDDLTAEDDKKNYSGSAEKETMNGVVMAVVPGKEPRLMAEDEFYKNHTDYDERVQILCASYLTVMLEYNHRKVLTLGEEKYLVGDAALYGYDSEKHEVYIDPDMVEDLLNDIEERTVVLSTGSEDFPAIRI</sequence>
<dbReference type="Proteomes" id="UP000322025">
    <property type="component" value="Unassembled WGS sequence"/>
</dbReference>
<dbReference type="AlphaFoldDB" id="A0A5M9HV81"/>
<gene>
    <name evidence="1" type="ORF">FNY66_10675</name>
</gene>
<name>A0A5M9HV81_9FIRM</name>
<organism evidence="1 2">
    <name type="scientific">Mediterraneibacter catenae</name>
    <dbReference type="NCBI Taxonomy" id="2594882"/>
    <lineage>
        <taxon>Bacteria</taxon>
        <taxon>Bacillati</taxon>
        <taxon>Bacillota</taxon>
        <taxon>Clostridia</taxon>
        <taxon>Lachnospirales</taxon>
        <taxon>Lachnospiraceae</taxon>
        <taxon>Mediterraneibacter</taxon>
    </lineage>
</organism>
<evidence type="ECO:0000313" key="2">
    <source>
        <dbReference type="Proteomes" id="UP000322025"/>
    </source>
</evidence>
<evidence type="ECO:0000313" key="1">
    <source>
        <dbReference type="EMBL" id="KAA8500910.1"/>
    </source>
</evidence>